<feature type="compositionally biased region" description="Basic and acidic residues" evidence="1">
    <location>
        <begin position="107"/>
        <end position="119"/>
    </location>
</feature>
<comment type="caution">
    <text evidence="2">The sequence shown here is derived from an EMBL/GenBank/DDBJ whole genome shotgun (WGS) entry which is preliminary data.</text>
</comment>
<evidence type="ECO:0000313" key="3">
    <source>
        <dbReference type="Proteomes" id="UP000442535"/>
    </source>
</evidence>
<dbReference type="RefSeq" id="WP_277028124.1">
    <property type="nucleotide sequence ID" value="NZ_JAQYQY010000029.1"/>
</dbReference>
<keyword evidence="3" id="KW-1185">Reference proteome</keyword>
<proteinExistence type="predicted"/>
<dbReference type="Pfam" id="PF12005">
    <property type="entry name" value="DUF3499"/>
    <property type="match status" value="1"/>
</dbReference>
<sequence>MSYARVCSKPGCNNPAVATMTFDYGESTAILGPLSTQPDPVGYDLCQKHSERLSAPRGWQVVRLADSFTIPEPNDDELMALANAVRAASHSDGPRRDIRPASYTGPIDRETPHSRDFKPNEAAGTRHGHLTLVDPPKKVS</sequence>
<dbReference type="Proteomes" id="UP000442535">
    <property type="component" value="Unassembled WGS sequence"/>
</dbReference>
<gene>
    <name evidence="2" type="ORF">FYJ63_06465</name>
</gene>
<protein>
    <submittedName>
        <fullName evidence="2">DUF3499 domain-containing protein</fullName>
    </submittedName>
</protein>
<dbReference type="AlphaFoldDB" id="A0A7K0K387"/>
<organism evidence="2 3">
    <name type="scientific">Mobiluncus porci</name>
    <dbReference type="NCBI Taxonomy" id="2652278"/>
    <lineage>
        <taxon>Bacteria</taxon>
        <taxon>Bacillati</taxon>
        <taxon>Actinomycetota</taxon>
        <taxon>Actinomycetes</taxon>
        <taxon>Actinomycetales</taxon>
        <taxon>Actinomycetaceae</taxon>
        <taxon>Mobiluncus</taxon>
    </lineage>
</organism>
<evidence type="ECO:0000256" key="1">
    <source>
        <dbReference type="SAM" id="MobiDB-lite"/>
    </source>
</evidence>
<accession>A0A7K0K387</accession>
<evidence type="ECO:0000313" key="2">
    <source>
        <dbReference type="EMBL" id="MST49878.1"/>
    </source>
</evidence>
<dbReference type="InterPro" id="IPR021888">
    <property type="entry name" value="DUF3499"/>
</dbReference>
<dbReference type="EMBL" id="VUMY01000010">
    <property type="protein sequence ID" value="MST49878.1"/>
    <property type="molecule type" value="Genomic_DNA"/>
</dbReference>
<name>A0A7K0K387_9ACTO</name>
<reference evidence="2 3" key="1">
    <citation type="submission" date="2019-08" db="EMBL/GenBank/DDBJ databases">
        <title>In-depth cultivation of the pig gut microbiome towards novel bacterial diversity and tailored functional studies.</title>
        <authorList>
            <person name="Wylensek D."/>
            <person name="Hitch T.C.A."/>
            <person name="Clavel T."/>
        </authorList>
    </citation>
    <scope>NUCLEOTIDE SEQUENCE [LARGE SCALE GENOMIC DNA]</scope>
    <source>
        <strain evidence="2 3">RF-GAM-744-WT-7</strain>
    </source>
</reference>
<feature type="region of interest" description="Disordered" evidence="1">
    <location>
        <begin position="87"/>
        <end position="140"/>
    </location>
</feature>